<evidence type="ECO:0000256" key="2">
    <source>
        <dbReference type="ARBA" id="ARBA00022801"/>
    </source>
</evidence>
<evidence type="ECO:0000256" key="3">
    <source>
        <dbReference type="ARBA" id="ARBA00023157"/>
    </source>
</evidence>
<dbReference type="InterPro" id="IPR019819">
    <property type="entry name" value="Carboxylesterase_B_CS"/>
</dbReference>
<comment type="caution">
    <text evidence="6">The sequence shown here is derived from an EMBL/GenBank/DDBJ whole genome shotgun (WGS) entry which is preliminary data.</text>
</comment>
<accession>A0A7C9VYJ0</accession>
<proteinExistence type="inferred from homology"/>
<evidence type="ECO:0000313" key="6">
    <source>
        <dbReference type="EMBL" id="NGY65255.1"/>
    </source>
</evidence>
<dbReference type="PANTHER" id="PTHR43918:SF4">
    <property type="entry name" value="CARBOXYLIC ESTER HYDROLASE"/>
    <property type="match status" value="1"/>
</dbReference>
<evidence type="ECO:0000259" key="5">
    <source>
        <dbReference type="Pfam" id="PF00135"/>
    </source>
</evidence>
<dbReference type="GO" id="GO:0004104">
    <property type="term" value="F:cholinesterase activity"/>
    <property type="evidence" value="ECO:0007669"/>
    <property type="project" value="InterPro"/>
</dbReference>
<dbReference type="Proteomes" id="UP000481360">
    <property type="component" value="Unassembled WGS sequence"/>
</dbReference>
<dbReference type="InterPro" id="IPR002018">
    <property type="entry name" value="CarbesteraseB"/>
</dbReference>
<protein>
    <recommendedName>
        <fullName evidence="4">Carboxylic ester hydrolase</fullName>
        <ecNumber evidence="4">3.1.1.-</ecNumber>
    </recommendedName>
</protein>
<evidence type="ECO:0000256" key="4">
    <source>
        <dbReference type="RuleBase" id="RU361235"/>
    </source>
</evidence>
<dbReference type="InterPro" id="IPR000997">
    <property type="entry name" value="Cholinesterase"/>
</dbReference>
<dbReference type="SUPFAM" id="SSF53474">
    <property type="entry name" value="alpha/beta-Hydrolases"/>
    <property type="match status" value="1"/>
</dbReference>
<dbReference type="Pfam" id="PF00135">
    <property type="entry name" value="COesterase"/>
    <property type="match status" value="1"/>
</dbReference>
<dbReference type="PROSITE" id="PS00941">
    <property type="entry name" value="CARBOXYLESTERASE_B_2"/>
    <property type="match status" value="1"/>
</dbReference>
<reference evidence="6 7" key="1">
    <citation type="submission" date="2020-03" db="EMBL/GenBank/DDBJ databases">
        <title>Isolation and identification of active actinomycetes.</title>
        <authorList>
            <person name="Sun X."/>
        </authorList>
    </citation>
    <scope>NUCLEOTIDE SEQUENCE [LARGE SCALE GENOMIC DNA]</scope>
    <source>
        <strain evidence="6 7">NEAU-D13</strain>
    </source>
</reference>
<keyword evidence="2 4" id="KW-0378">Hydrolase</keyword>
<dbReference type="Gene3D" id="3.40.50.1820">
    <property type="entry name" value="alpha/beta hydrolase"/>
    <property type="match status" value="1"/>
</dbReference>
<dbReference type="PANTHER" id="PTHR43918">
    <property type="entry name" value="ACETYLCHOLINESTERASE"/>
    <property type="match status" value="1"/>
</dbReference>
<dbReference type="PRINTS" id="PR00878">
    <property type="entry name" value="CHOLNESTRASE"/>
</dbReference>
<evidence type="ECO:0000313" key="7">
    <source>
        <dbReference type="Proteomes" id="UP000481360"/>
    </source>
</evidence>
<dbReference type="InterPro" id="IPR019826">
    <property type="entry name" value="Carboxylesterase_B_AS"/>
</dbReference>
<sequence>MTDSYLVDTAAGTLRGMPLPGGSILFAGVPFAAPPVGPLRLRPPRPRQPWPGVLDATLFRPAPAQRVSALVSGQAAPPPFPGSDLWAPPTHCDEDCLYLNVWTPDPAGSRPVIVWIYGGGFDSGSAAPPMTDGAALSRLTGAVVVAANYRLGALGYLHLADLGGPDWANCTNLGLQDQAAALRWVRDNIAAFGGDPGNITVAGQSAGASSIGALLAAPAAAGTFHRAILQSGHAQRVVDTATGTAIATDLMAALGLDEMDDLLDVPVSAILEVQSSVIDADLGRRSLPGGRGWGVVVDGNVLPEHPQQAVADGAASGIGLLVGANRDEMRLFQALQGPAYAPADERALLAEMRQAGIASPERLLAAYRHRAPDADLPGLRTLFLTDAVYRRPAGGLAAAQVAAGGRAHTYLFSAEPLGPVLGASHGAELALLFDHVDPASPQLLEVRDDLASAWARFVATGDPGWPLYDPQAQPNTRQFGANAGMVTDPPADDVAAAWAERA</sequence>
<comment type="similarity">
    <text evidence="1 4">Belongs to the type-B carboxylesterase/lipase family.</text>
</comment>
<dbReference type="RefSeq" id="WP_166054063.1">
    <property type="nucleotide sequence ID" value="NZ_JAAMPJ010000015.1"/>
</dbReference>
<name>A0A7C9VYJ0_9PSEU</name>
<gene>
    <name evidence="6" type="ORF">G7043_40810</name>
</gene>
<dbReference type="EMBL" id="JAAMPJ010000015">
    <property type="protein sequence ID" value="NGY65255.1"/>
    <property type="molecule type" value="Genomic_DNA"/>
</dbReference>
<feature type="domain" description="Carboxylesterase type B" evidence="5">
    <location>
        <begin position="6"/>
        <end position="464"/>
    </location>
</feature>
<dbReference type="InterPro" id="IPR029058">
    <property type="entry name" value="AB_hydrolase_fold"/>
</dbReference>
<dbReference type="EC" id="3.1.1.-" evidence="4"/>
<keyword evidence="3" id="KW-1015">Disulfide bond</keyword>
<dbReference type="AlphaFoldDB" id="A0A7C9VYJ0"/>
<dbReference type="InterPro" id="IPR050654">
    <property type="entry name" value="AChE-related_enzymes"/>
</dbReference>
<organism evidence="6 7">
    <name type="scientific">Lentzea alba</name>
    <dbReference type="NCBI Taxonomy" id="2714351"/>
    <lineage>
        <taxon>Bacteria</taxon>
        <taxon>Bacillati</taxon>
        <taxon>Actinomycetota</taxon>
        <taxon>Actinomycetes</taxon>
        <taxon>Pseudonocardiales</taxon>
        <taxon>Pseudonocardiaceae</taxon>
        <taxon>Lentzea</taxon>
    </lineage>
</organism>
<keyword evidence="7" id="KW-1185">Reference proteome</keyword>
<evidence type="ECO:0000256" key="1">
    <source>
        <dbReference type="ARBA" id="ARBA00005964"/>
    </source>
</evidence>
<dbReference type="PROSITE" id="PS00122">
    <property type="entry name" value="CARBOXYLESTERASE_B_1"/>
    <property type="match status" value="1"/>
</dbReference>